<comment type="caution">
    <text evidence="6">The sequence shown here is derived from an EMBL/GenBank/DDBJ whole genome shotgun (WGS) entry which is preliminary data.</text>
</comment>
<dbReference type="InterPro" id="IPR001789">
    <property type="entry name" value="Sig_transdc_resp-reg_receiver"/>
</dbReference>
<dbReference type="PROSITE" id="PS50110">
    <property type="entry name" value="RESPONSE_REGULATORY"/>
    <property type="match status" value="1"/>
</dbReference>
<feature type="domain" description="Response regulatory" evidence="5">
    <location>
        <begin position="2"/>
        <end position="115"/>
    </location>
</feature>
<dbReference type="GO" id="GO:0000160">
    <property type="term" value="P:phosphorelay signal transduction system"/>
    <property type="evidence" value="ECO:0007669"/>
    <property type="project" value="InterPro"/>
</dbReference>
<organism evidence="6 7">
    <name type="scientific">Microvirga flocculans</name>
    <dbReference type="NCBI Taxonomy" id="217168"/>
    <lineage>
        <taxon>Bacteria</taxon>
        <taxon>Pseudomonadati</taxon>
        <taxon>Pseudomonadota</taxon>
        <taxon>Alphaproteobacteria</taxon>
        <taxon>Hyphomicrobiales</taxon>
        <taxon>Methylobacteriaceae</taxon>
        <taxon>Microvirga</taxon>
    </lineage>
</organism>
<dbReference type="AlphaFoldDB" id="A0A7W6IE83"/>
<accession>A0A7W6IE83</accession>
<evidence type="ECO:0000313" key="6">
    <source>
        <dbReference type="EMBL" id="MBB4039848.1"/>
    </source>
</evidence>
<protein>
    <submittedName>
        <fullName evidence="6">DNA-binding NtrC family response regulator</fullName>
    </submittedName>
</protein>
<keyword evidence="7" id="KW-1185">Reference proteome</keyword>
<dbReference type="Gene3D" id="3.40.50.2300">
    <property type="match status" value="1"/>
</dbReference>
<proteinExistence type="predicted"/>
<evidence type="ECO:0000256" key="3">
    <source>
        <dbReference type="ARBA" id="ARBA00023163"/>
    </source>
</evidence>
<evidence type="ECO:0000313" key="7">
    <source>
        <dbReference type="Proteomes" id="UP000519439"/>
    </source>
</evidence>
<evidence type="ECO:0000256" key="2">
    <source>
        <dbReference type="ARBA" id="ARBA00023015"/>
    </source>
</evidence>
<feature type="modified residue" description="4-aspartylphosphate" evidence="4">
    <location>
        <position position="52"/>
    </location>
</feature>
<gene>
    <name evidence="6" type="ORF">GGR34_001495</name>
</gene>
<evidence type="ECO:0000259" key="5">
    <source>
        <dbReference type="PROSITE" id="PS50110"/>
    </source>
</evidence>
<name>A0A7W6IE83_9HYPH</name>
<dbReference type="SUPFAM" id="SSF52172">
    <property type="entry name" value="CheY-like"/>
    <property type="match status" value="1"/>
</dbReference>
<keyword evidence="3" id="KW-0804">Transcription</keyword>
<evidence type="ECO:0000256" key="1">
    <source>
        <dbReference type="ARBA" id="ARBA00022553"/>
    </source>
</evidence>
<dbReference type="InterPro" id="IPR011006">
    <property type="entry name" value="CheY-like_superfamily"/>
</dbReference>
<dbReference type="EMBL" id="JACIDC010000004">
    <property type="protein sequence ID" value="MBB4039848.1"/>
    <property type="molecule type" value="Genomic_DNA"/>
</dbReference>
<dbReference type="PANTHER" id="PTHR44591:SF3">
    <property type="entry name" value="RESPONSE REGULATORY DOMAIN-CONTAINING PROTEIN"/>
    <property type="match status" value="1"/>
</dbReference>
<dbReference type="InterPro" id="IPR050595">
    <property type="entry name" value="Bact_response_regulator"/>
</dbReference>
<dbReference type="Pfam" id="PF00072">
    <property type="entry name" value="Response_reg"/>
    <property type="match status" value="1"/>
</dbReference>
<dbReference type="Proteomes" id="UP000519439">
    <property type="component" value="Unassembled WGS sequence"/>
</dbReference>
<reference evidence="6 7" key="1">
    <citation type="submission" date="2020-08" db="EMBL/GenBank/DDBJ databases">
        <title>Genomic Encyclopedia of Type Strains, Phase IV (KMG-IV): sequencing the most valuable type-strain genomes for metagenomic binning, comparative biology and taxonomic classification.</title>
        <authorList>
            <person name="Goeker M."/>
        </authorList>
    </citation>
    <scope>NUCLEOTIDE SEQUENCE [LARGE SCALE GENOMIC DNA]</scope>
    <source>
        <strain evidence="6 7">DSM 15743</strain>
    </source>
</reference>
<dbReference type="SMART" id="SM00448">
    <property type="entry name" value="REC"/>
    <property type="match status" value="1"/>
</dbReference>
<keyword evidence="6" id="KW-0238">DNA-binding</keyword>
<sequence>MTVLVVEDQILVRIFAADFLEDAGFKVFEAAKADEALTALQARPDIQAIVTDVEMPGSMNGFELARAVHEQWPGVQVIVTSGRKHPGLEELPDAIPFLAKPYMPETVVNLIRQMATPQVVEAPASVGFA</sequence>
<evidence type="ECO:0000256" key="4">
    <source>
        <dbReference type="PROSITE-ProRule" id="PRU00169"/>
    </source>
</evidence>
<keyword evidence="1 4" id="KW-0597">Phosphoprotein</keyword>
<keyword evidence="2" id="KW-0805">Transcription regulation</keyword>
<dbReference type="GO" id="GO:0003677">
    <property type="term" value="F:DNA binding"/>
    <property type="evidence" value="ECO:0007669"/>
    <property type="project" value="UniProtKB-KW"/>
</dbReference>
<dbReference type="PANTHER" id="PTHR44591">
    <property type="entry name" value="STRESS RESPONSE REGULATOR PROTEIN 1"/>
    <property type="match status" value="1"/>
</dbReference>